<accession>A0A396RPK1</accession>
<name>A0A396RPK1_9SPHN</name>
<organism evidence="1 2">
    <name type="scientific">Sphingomonas gilva</name>
    <dbReference type="NCBI Taxonomy" id="2305907"/>
    <lineage>
        <taxon>Bacteria</taxon>
        <taxon>Pseudomonadati</taxon>
        <taxon>Pseudomonadota</taxon>
        <taxon>Alphaproteobacteria</taxon>
        <taxon>Sphingomonadales</taxon>
        <taxon>Sphingomonadaceae</taxon>
        <taxon>Sphingomonas</taxon>
    </lineage>
</organism>
<sequence>MPQPPLAAGGALLKFYHLERPGEPVPEDLAAEARGMLAWAGGEGTLGAGDHGFVLLHRCGADFHFLLVSVWRGANEVWEAVWHHQGAMAGFAPFAPAYPESPNGLDAAPLRPTFCVWELAIVAHEALAWGRLLASDRGEADLARWRADMLAGAV</sequence>
<comment type="caution">
    <text evidence="1">The sequence shown here is derived from an EMBL/GenBank/DDBJ whole genome shotgun (WGS) entry which is preliminary data.</text>
</comment>
<keyword evidence="2" id="KW-1185">Reference proteome</keyword>
<evidence type="ECO:0000313" key="1">
    <source>
        <dbReference type="EMBL" id="RHW18309.1"/>
    </source>
</evidence>
<dbReference type="AlphaFoldDB" id="A0A396RPK1"/>
<reference evidence="1 2" key="1">
    <citation type="submission" date="2018-08" db="EMBL/GenBank/DDBJ databases">
        <title>The multiple taxonomic identification of Sphingomonas gilva.</title>
        <authorList>
            <person name="Zhu D."/>
            <person name="Zheng S."/>
        </authorList>
    </citation>
    <scope>NUCLEOTIDE SEQUENCE [LARGE SCALE GENOMIC DNA]</scope>
    <source>
        <strain evidence="1 2">ZDH117</strain>
    </source>
</reference>
<protein>
    <submittedName>
        <fullName evidence="1">Uncharacterized protein</fullName>
    </submittedName>
</protein>
<evidence type="ECO:0000313" key="2">
    <source>
        <dbReference type="Proteomes" id="UP000266693"/>
    </source>
</evidence>
<dbReference type="RefSeq" id="WP_118863498.1">
    <property type="nucleotide sequence ID" value="NZ_QWLV01000002.1"/>
</dbReference>
<dbReference type="Proteomes" id="UP000266693">
    <property type="component" value="Unassembled WGS sequence"/>
</dbReference>
<gene>
    <name evidence="1" type="ORF">D1610_07525</name>
</gene>
<dbReference type="OrthoDB" id="1248892at2"/>
<proteinExistence type="predicted"/>
<dbReference type="EMBL" id="QWLV01000002">
    <property type="protein sequence ID" value="RHW18309.1"/>
    <property type="molecule type" value="Genomic_DNA"/>
</dbReference>